<dbReference type="Proteomes" id="UP000198304">
    <property type="component" value="Unassembled WGS sequence"/>
</dbReference>
<dbReference type="SUPFAM" id="SSF103473">
    <property type="entry name" value="MFS general substrate transporter"/>
    <property type="match status" value="1"/>
</dbReference>
<dbReference type="PRINTS" id="PR01988">
    <property type="entry name" value="EXPORTERBACE"/>
</dbReference>
<feature type="domain" description="Major facilitator superfamily (MFS) profile" evidence="8">
    <location>
        <begin position="1"/>
        <end position="404"/>
    </location>
</feature>
<feature type="transmembrane region" description="Helical" evidence="7">
    <location>
        <begin position="220"/>
        <end position="244"/>
    </location>
</feature>
<dbReference type="EMBL" id="FZOJ01000003">
    <property type="protein sequence ID" value="SNS05601.1"/>
    <property type="molecule type" value="Genomic_DNA"/>
</dbReference>
<feature type="transmembrane region" description="Helical" evidence="7">
    <location>
        <begin position="345"/>
        <end position="371"/>
    </location>
</feature>
<feature type="transmembrane region" description="Helical" evidence="7">
    <location>
        <begin position="148"/>
        <end position="173"/>
    </location>
</feature>
<feature type="transmembrane region" description="Helical" evidence="7">
    <location>
        <begin position="43"/>
        <end position="68"/>
    </location>
</feature>
<dbReference type="Pfam" id="PF07690">
    <property type="entry name" value="MFS_1"/>
    <property type="match status" value="1"/>
</dbReference>
<evidence type="ECO:0000256" key="6">
    <source>
        <dbReference type="ARBA" id="ARBA00023136"/>
    </source>
</evidence>
<evidence type="ECO:0000256" key="5">
    <source>
        <dbReference type="ARBA" id="ARBA00022989"/>
    </source>
</evidence>
<evidence type="ECO:0000256" key="3">
    <source>
        <dbReference type="ARBA" id="ARBA00022475"/>
    </source>
</evidence>
<dbReference type="Gene3D" id="1.20.1250.20">
    <property type="entry name" value="MFS general substrate transporter like domains"/>
    <property type="match status" value="1"/>
</dbReference>
<feature type="transmembrane region" description="Helical" evidence="7">
    <location>
        <begin position="287"/>
        <end position="307"/>
    </location>
</feature>
<dbReference type="GO" id="GO:0005886">
    <property type="term" value="C:plasma membrane"/>
    <property type="evidence" value="ECO:0007669"/>
    <property type="project" value="UniProtKB-SubCell"/>
</dbReference>
<keyword evidence="4 7" id="KW-0812">Transmembrane</keyword>
<feature type="transmembrane region" description="Helical" evidence="7">
    <location>
        <begin position="377"/>
        <end position="399"/>
    </location>
</feature>
<evidence type="ECO:0000313" key="9">
    <source>
        <dbReference type="EMBL" id="SNS05601.1"/>
    </source>
</evidence>
<sequence length="412" mass="45286">MLHKLFLNKNFFLLWTGQMVSQIGDKFYGIALAWWILQETNSPIIMGFFMAASVLPGLAFGVFAGVFIDRWNRKMLIIASDILRGICVIVITFLSVIDILALWHIFTAAILISLASAFFDPTIKAVIPQIVEQEQLPRANALSEMVDAASIIIGPVLGAAFVGLFGFTLVFLINGLSYLISAFFEGFITIPPQVDSSPGTNTLRHEIATGIKYLLSRRKLVITIGVIGIAHLFVGALIVSLPFLAKELSGDSIQTLGNLEMMMGFGMLLGALSIHLRGKSDFKDKNLFVFIAAMGVFYLSIAITRSITSTFVIPYMLLLLLIGAAIANASVYWQSILQLNTSSDMAGRVFSISSMVGNISLPISYGLFGILLKYTSILRLMLFSGSALIFISMIFMYLYSDVDKQNQKDFLM</sequence>
<dbReference type="InterPro" id="IPR011701">
    <property type="entry name" value="MFS"/>
</dbReference>
<dbReference type="AlphaFoldDB" id="A0A239BDG6"/>
<feature type="transmembrane region" description="Helical" evidence="7">
    <location>
        <begin position="88"/>
        <end position="112"/>
    </location>
</feature>
<evidence type="ECO:0000256" key="2">
    <source>
        <dbReference type="ARBA" id="ARBA00022448"/>
    </source>
</evidence>
<dbReference type="InterPro" id="IPR022324">
    <property type="entry name" value="Bacilysin_exporter_BacE_put"/>
</dbReference>
<keyword evidence="5 7" id="KW-1133">Transmembrane helix</keyword>
<organism evidence="9 10">
    <name type="scientific">Anaerovirgula multivorans</name>
    <dbReference type="NCBI Taxonomy" id="312168"/>
    <lineage>
        <taxon>Bacteria</taxon>
        <taxon>Bacillati</taxon>
        <taxon>Bacillota</taxon>
        <taxon>Clostridia</taxon>
        <taxon>Peptostreptococcales</taxon>
        <taxon>Natronincolaceae</taxon>
        <taxon>Anaerovirgula</taxon>
    </lineage>
</organism>
<evidence type="ECO:0000259" key="8">
    <source>
        <dbReference type="PROSITE" id="PS50850"/>
    </source>
</evidence>
<comment type="subcellular location">
    <subcellularLocation>
        <location evidence="1">Cell membrane</location>
        <topology evidence="1">Multi-pass membrane protein</topology>
    </subcellularLocation>
</comment>
<dbReference type="GO" id="GO:0022857">
    <property type="term" value="F:transmembrane transporter activity"/>
    <property type="evidence" value="ECO:0007669"/>
    <property type="project" value="InterPro"/>
</dbReference>
<keyword evidence="2" id="KW-0813">Transport</keyword>
<dbReference type="PANTHER" id="PTHR43266:SF2">
    <property type="entry name" value="MAJOR FACILITATOR SUPERFAMILY (MFS) PROFILE DOMAIN-CONTAINING PROTEIN"/>
    <property type="match status" value="1"/>
</dbReference>
<evidence type="ECO:0000256" key="7">
    <source>
        <dbReference type="SAM" id="Phobius"/>
    </source>
</evidence>
<reference evidence="9 10" key="1">
    <citation type="submission" date="2017-06" db="EMBL/GenBank/DDBJ databases">
        <authorList>
            <person name="Kim H.J."/>
            <person name="Triplett B.A."/>
        </authorList>
    </citation>
    <scope>NUCLEOTIDE SEQUENCE [LARGE SCALE GENOMIC DNA]</scope>
    <source>
        <strain evidence="9 10">SCA</strain>
    </source>
</reference>
<keyword evidence="3" id="KW-1003">Cell membrane</keyword>
<accession>A0A239BDG6</accession>
<dbReference type="OrthoDB" id="9775268at2"/>
<dbReference type="PROSITE" id="PS50850">
    <property type="entry name" value="MFS"/>
    <property type="match status" value="1"/>
</dbReference>
<keyword evidence="10" id="KW-1185">Reference proteome</keyword>
<protein>
    <submittedName>
        <fullName evidence="9">Predicted arabinose efflux permease, MFS family</fullName>
    </submittedName>
</protein>
<evidence type="ECO:0000256" key="1">
    <source>
        <dbReference type="ARBA" id="ARBA00004651"/>
    </source>
</evidence>
<evidence type="ECO:0000256" key="4">
    <source>
        <dbReference type="ARBA" id="ARBA00022692"/>
    </source>
</evidence>
<dbReference type="CDD" id="cd06173">
    <property type="entry name" value="MFS_MefA_like"/>
    <property type="match status" value="1"/>
</dbReference>
<evidence type="ECO:0000313" key="10">
    <source>
        <dbReference type="Proteomes" id="UP000198304"/>
    </source>
</evidence>
<keyword evidence="6 7" id="KW-0472">Membrane</keyword>
<dbReference type="InterPro" id="IPR036259">
    <property type="entry name" value="MFS_trans_sf"/>
</dbReference>
<proteinExistence type="predicted"/>
<feature type="transmembrane region" description="Helical" evidence="7">
    <location>
        <begin position="12"/>
        <end position="37"/>
    </location>
</feature>
<dbReference type="RefSeq" id="WP_089281656.1">
    <property type="nucleotide sequence ID" value="NZ_FZOJ01000003.1"/>
</dbReference>
<feature type="transmembrane region" description="Helical" evidence="7">
    <location>
        <begin position="256"/>
        <end position="275"/>
    </location>
</feature>
<dbReference type="PANTHER" id="PTHR43266">
    <property type="entry name" value="MACROLIDE-EFFLUX PROTEIN"/>
    <property type="match status" value="1"/>
</dbReference>
<gene>
    <name evidence="9" type="ORF">SAMN05446037_1003173</name>
</gene>
<name>A0A239BDG6_9FIRM</name>
<feature type="transmembrane region" description="Helical" evidence="7">
    <location>
        <begin position="313"/>
        <end position="333"/>
    </location>
</feature>
<dbReference type="InterPro" id="IPR020846">
    <property type="entry name" value="MFS_dom"/>
</dbReference>